<evidence type="ECO:0000313" key="2">
    <source>
        <dbReference type="WBParaSite" id="L893_g29466.t1"/>
    </source>
</evidence>
<dbReference type="AlphaFoldDB" id="A0A1I7ZST6"/>
<evidence type="ECO:0000313" key="1">
    <source>
        <dbReference type="Proteomes" id="UP000095287"/>
    </source>
</evidence>
<organism evidence="1 2">
    <name type="scientific">Steinernema glaseri</name>
    <dbReference type="NCBI Taxonomy" id="37863"/>
    <lineage>
        <taxon>Eukaryota</taxon>
        <taxon>Metazoa</taxon>
        <taxon>Ecdysozoa</taxon>
        <taxon>Nematoda</taxon>
        <taxon>Chromadorea</taxon>
        <taxon>Rhabditida</taxon>
        <taxon>Tylenchina</taxon>
        <taxon>Panagrolaimomorpha</taxon>
        <taxon>Strongyloidoidea</taxon>
        <taxon>Steinernematidae</taxon>
        <taxon>Steinernema</taxon>
    </lineage>
</organism>
<dbReference type="Proteomes" id="UP000095287">
    <property type="component" value="Unplaced"/>
</dbReference>
<sequence>MDAVPPIFVESVCLILDRESFQAGGKIDFMWGEVSAGTSEKIHTLRVIGDGDTGRVYAAAQPLLCDDYLGAVPVGSVNLKFITRFCIQSYCDDLPNSYKEIPLDQVEKLVRLIKPTTEGRPPLRYKFGSSNYMTLTAPTWISKELISMRLPVDSVNMWIDGEDFQAAAEEFFKSAGPLYHIHVFCYSGALLKQSTIDTMIDKFIPVDGGKFSLSGDARLTTKQLERIVLKCEMSDKKVKIVVMPEGATCSSKVTDFFDFDKYYSTKNIEGGKIRAVREGANLEVRVERSYYGFLEWEWRDLVPQERA</sequence>
<name>A0A1I7ZST6_9BILA</name>
<keyword evidence="1" id="KW-1185">Reference proteome</keyword>
<protein>
    <submittedName>
        <fullName evidence="2">NmrA domain-containing protein</fullName>
    </submittedName>
</protein>
<reference evidence="2" key="1">
    <citation type="submission" date="2016-11" db="UniProtKB">
        <authorList>
            <consortium name="WormBaseParasite"/>
        </authorList>
    </citation>
    <scope>IDENTIFICATION</scope>
</reference>
<dbReference type="WBParaSite" id="L893_g29466.t1">
    <property type="protein sequence ID" value="L893_g29466.t1"/>
    <property type="gene ID" value="L893_g29466"/>
</dbReference>
<proteinExistence type="predicted"/>
<accession>A0A1I7ZST6</accession>